<proteinExistence type="predicted"/>
<evidence type="ECO:0000313" key="2">
    <source>
        <dbReference type="EMBL" id="KAF0915478.1"/>
    </source>
</evidence>
<comment type="caution">
    <text evidence="2">The sequence shown here is derived from an EMBL/GenBank/DDBJ whole genome shotgun (WGS) entry which is preliminary data.</text>
</comment>
<dbReference type="AlphaFoldDB" id="A0A6G1DS79"/>
<organism evidence="2 3">
    <name type="scientific">Oryza meyeriana var. granulata</name>
    <dbReference type="NCBI Taxonomy" id="110450"/>
    <lineage>
        <taxon>Eukaryota</taxon>
        <taxon>Viridiplantae</taxon>
        <taxon>Streptophyta</taxon>
        <taxon>Embryophyta</taxon>
        <taxon>Tracheophyta</taxon>
        <taxon>Spermatophyta</taxon>
        <taxon>Magnoliopsida</taxon>
        <taxon>Liliopsida</taxon>
        <taxon>Poales</taxon>
        <taxon>Poaceae</taxon>
        <taxon>BOP clade</taxon>
        <taxon>Oryzoideae</taxon>
        <taxon>Oryzeae</taxon>
        <taxon>Oryzinae</taxon>
        <taxon>Oryza</taxon>
        <taxon>Oryza meyeriana</taxon>
    </lineage>
</organism>
<accession>A0A6G1DS79</accession>
<evidence type="ECO:0000256" key="1">
    <source>
        <dbReference type="SAM" id="MobiDB-lite"/>
    </source>
</evidence>
<protein>
    <submittedName>
        <fullName evidence="2">Uncharacterized protein</fullName>
    </submittedName>
</protein>
<feature type="region of interest" description="Disordered" evidence="1">
    <location>
        <begin position="1"/>
        <end position="57"/>
    </location>
</feature>
<dbReference type="EMBL" id="SPHZ02000006">
    <property type="protein sequence ID" value="KAF0915478.1"/>
    <property type="molecule type" value="Genomic_DNA"/>
</dbReference>
<sequence>MLASTPVTADGGQGGGRSEQTKTTPQIGAAAPLSEFGRQQEREGRGWSSLPALNGGGRVDAIKHYKRSDLP</sequence>
<name>A0A6G1DS79_9ORYZ</name>
<dbReference type="Proteomes" id="UP000479710">
    <property type="component" value="Unassembled WGS sequence"/>
</dbReference>
<keyword evidence="3" id="KW-1185">Reference proteome</keyword>
<evidence type="ECO:0000313" key="3">
    <source>
        <dbReference type="Proteomes" id="UP000479710"/>
    </source>
</evidence>
<gene>
    <name evidence="2" type="ORF">E2562_036483</name>
</gene>
<reference evidence="2 3" key="1">
    <citation type="submission" date="2019-11" db="EMBL/GenBank/DDBJ databases">
        <title>Whole genome sequence of Oryza granulata.</title>
        <authorList>
            <person name="Li W."/>
        </authorList>
    </citation>
    <scope>NUCLEOTIDE SEQUENCE [LARGE SCALE GENOMIC DNA]</scope>
    <source>
        <strain evidence="3">cv. Menghai</strain>
        <tissue evidence="2">Leaf</tissue>
    </source>
</reference>